<comment type="caution">
    <text evidence="8">The sequence shown here is derived from an EMBL/GenBank/DDBJ whole genome shotgun (WGS) entry which is preliminary data.</text>
</comment>
<reference evidence="8 9" key="1">
    <citation type="submission" date="2018-10" db="EMBL/GenBank/DDBJ databases">
        <title>Aeromicrobium sp. 9W16Y-2 whole genome shotgun sequence.</title>
        <authorList>
            <person name="Li F."/>
        </authorList>
    </citation>
    <scope>NUCLEOTIDE SEQUENCE [LARGE SCALE GENOMIC DNA]</scope>
    <source>
        <strain evidence="8 9">9W16Y-2</strain>
    </source>
</reference>
<protein>
    <recommendedName>
        <fullName evidence="7">ATP synthase subunit delta</fullName>
    </recommendedName>
    <alternativeName>
        <fullName evidence="7">ATP synthase F(1) sector subunit delta</fullName>
    </alternativeName>
    <alternativeName>
        <fullName evidence="7">F-type ATPase subunit delta</fullName>
        <shortName evidence="7">F-ATPase subunit delta</shortName>
    </alternativeName>
</protein>
<dbReference type="EMBL" id="RDBF01000002">
    <property type="protein sequence ID" value="RLV56825.1"/>
    <property type="molecule type" value="Genomic_DNA"/>
</dbReference>
<accession>A0A3L8PN65</accession>
<evidence type="ECO:0000256" key="3">
    <source>
        <dbReference type="ARBA" id="ARBA00022781"/>
    </source>
</evidence>
<keyword evidence="2 7" id="KW-0813">Transport</keyword>
<dbReference type="OrthoDB" id="5242917at2"/>
<dbReference type="NCBIfam" id="NF009967">
    <property type="entry name" value="PRK13430.1"/>
    <property type="match status" value="1"/>
</dbReference>
<comment type="similarity">
    <text evidence="7">Belongs to the ATPase delta chain family.</text>
</comment>
<dbReference type="NCBIfam" id="TIGR01145">
    <property type="entry name" value="ATP_synt_delta"/>
    <property type="match status" value="1"/>
</dbReference>
<keyword evidence="7" id="KW-1003">Cell membrane</keyword>
<dbReference type="Proteomes" id="UP000282515">
    <property type="component" value="Unassembled WGS sequence"/>
</dbReference>
<keyword evidence="9" id="KW-1185">Reference proteome</keyword>
<comment type="function">
    <text evidence="7">F(1)F(0) ATP synthase produces ATP from ADP in the presence of a proton or sodium gradient. F-type ATPases consist of two structural domains, F(1) containing the extramembraneous catalytic core and F(0) containing the membrane proton channel, linked together by a central stalk and a peripheral stalk. During catalysis, ATP synthesis in the catalytic domain of F(1) is coupled via a rotary mechanism of the central stalk subunits to proton translocation.</text>
</comment>
<evidence type="ECO:0000256" key="2">
    <source>
        <dbReference type="ARBA" id="ARBA00022448"/>
    </source>
</evidence>
<keyword evidence="5 7" id="KW-0472">Membrane</keyword>
<keyword evidence="6 7" id="KW-0066">ATP synthesis</keyword>
<keyword evidence="3 7" id="KW-0375">Hydrogen ion transport</keyword>
<gene>
    <name evidence="7" type="primary">atpH</name>
    <name evidence="8" type="ORF">D9V41_03375</name>
</gene>
<proteinExistence type="inferred from homology"/>
<evidence type="ECO:0000256" key="4">
    <source>
        <dbReference type="ARBA" id="ARBA00023065"/>
    </source>
</evidence>
<dbReference type="PRINTS" id="PR00125">
    <property type="entry name" value="ATPASEDELTA"/>
</dbReference>
<dbReference type="Pfam" id="PF00213">
    <property type="entry name" value="OSCP"/>
    <property type="match status" value="2"/>
</dbReference>
<dbReference type="AlphaFoldDB" id="A0A3L8PN65"/>
<dbReference type="RefSeq" id="WP_121793126.1">
    <property type="nucleotide sequence ID" value="NZ_RDBF01000002.1"/>
</dbReference>
<evidence type="ECO:0000256" key="1">
    <source>
        <dbReference type="ARBA" id="ARBA00004370"/>
    </source>
</evidence>
<evidence type="ECO:0000256" key="5">
    <source>
        <dbReference type="ARBA" id="ARBA00023136"/>
    </source>
</evidence>
<comment type="subcellular location">
    <subcellularLocation>
        <location evidence="7">Cell membrane</location>
        <topology evidence="7">Peripheral membrane protein</topology>
    </subcellularLocation>
    <subcellularLocation>
        <location evidence="1">Membrane</location>
    </subcellularLocation>
</comment>
<comment type="function">
    <text evidence="7">This protein is part of the stalk that links CF(0) to CF(1). It either transmits conformational changes from CF(0) to CF(1) or is implicated in proton conduction.</text>
</comment>
<keyword evidence="4 7" id="KW-0406">Ion transport</keyword>
<dbReference type="GO" id="GO:0016787">
    <property type="term" value="F:hydrolase activity"/>
    <property type="evidence" value="ECO:0007669"/>
    <property type="project" value="UniProtKB-KW"/>
</dbReference>
<dbReference type="GO" id="GO:0005886">
    <property type="term" value="C:plasma membrane"/>
    <property type="evidence" value="ECO:0007669"/>
    <property type="project" value="UniProtKB-SubCell"/>
</dbReference>
<evidence type="ECO:0000313" key="8">
    <source>
        <dbReference type="EMBL" id="RLV56825.1"/>
    </source>
</evidence>
<name>A0A3L8PN65_9ACTN</name>
<evidence type="ECO:0000256" key="7">
    <source>
        <dbReference type="HAMAP-Rule" id="MF_01416"/>
    </source>
</evidence>
<evidence type="ECO:0000256" key="6">
    <source>
        <dbReference type="ARBA" id="ARBA00023310"/>
    </source>
</evidence>
<evidence type="ECO:0000313" key="9">
    <source>
        <dbReference type="Proteomes" id="UP000282515"/>
    </source>
</evidence>
<keyword evidence="8" id="KW-0378">Hydrolase</keyword>
<dbReference type="InterPro" id="IPR000711">
    <property type="entry name" value="ATPase_OSCP/dsu"/>
</dbReference>
<dbReference type="PANTHER" id="PTHR11910">
    <property type="entry name" value="ATP SYNTHASE DELTA CHAIN"/>
    <property type="match status" value="1"/>
</dbReference>
<dbReference type="HAMAP" id="MF_01416">
    <property type="entry name" value="ATP_synth_delta_bact"/>
    <property type="match status" value="1"/>
</dbReference>
<dbReference type="GO" id="GO:0045259">
    <property type="term" value="C:proton-transporting ATP synthase complex"/>
    <property type="evidence" value="ECO:0007669"/>
    <property type="project" value="UniProtKB-KW"/>
</dbReference>
<keyword evidence="7" id="KW-0139">CF(1)</keyword>
<dbReference type="GO" id="GO:0046933">
    <property type="term" value="F:proton-transporting ATP synthase activity, rotational mechanism"/>
    <property type="evidence" value="ECO:0007669"/>
    <property type="project" value="UniProtKB-UniRule"/>
</dbReference>
<organism evidence="8 9">
    <name type="scientific">Aeromicrobium phragmitis</name>
    <dbReference type="NCBI Taxonomy" id="2478914"/>
    <lineage>
        <taxon>Bacteria</taxon>
        <taxon>Bacillati</taxon>
        <taxon>Actinomycetota</taxon>
        <taxon>Actinomycetes</taxon>
        <taxon>Propionibacteriales</taxon>
        <taxon>Nocardioidaceae</taxon>
        <taxon>Aeromicrobium</taxon>
    </lineage>
</organism>
<sequence>MRGTSATSLDAVLAAVDAAQGDAGELGAQLFTVVDAIDQAPALRRVLTDPSTATEAKQALVRSIFGGKVTSDTEKVLDAAVAGRWAAGRDLTDGLEQAGIVAYVRAAEKAGIAQRFENELFEARQVVIDDMGLRRAVSDKAAPAPLKKQLLAEVFGGKVTGEALAVLQQASVGRTGSFEKVLGRFDELVAQRRGRTIATVRVAYELDETERDRLAAALQRKYGNDVQLNVIVDPAVVGGIAVTVGDEVVDATMSTRLETARRALAG</sequence>